<gene>
    <name evidence="2" type="ORF">BB560_002771</name>
</gene>
<feature type="non-terminal residue" evidence="2">
    <location>
        <position position="115"/>
    </location>
</feature>
<dbReference type="EMBL" id="MBFS01000339">
    <property type="protein sequence ID" value="PVV02766.1"/>
    <property type="molecule type" value="Genomic_DNA"/>
</dbReference>
<accession>A0A2T9ZDV3</accession>
<evidence type="ECO:0000256" key="1">
    <source>
        <dbReference type="SAM" id="MobiDB-lite"/>
    </source>
</evidence>
<evidence type="ECO:0000313" key="2">
    <source>
        <dbReference type="EMBL" id="PVV02766.1"/>
    </source>
</evidence>
<comment type="caution">
    <text evidence="2">The sequence shown here is derived from an EMBL/GenBank/DDBJ whole genome shotgun (WGS) entry which is preliminary data.</text>
</comment>
<dbReference type="AlphaFoldDB" id="A0A2T9ZDV3"/>
<feature type="compositionally biased region" description="Polar residues" evidence="1">
    <location>
        <begin position="97"/>
        <end position="115"/>
    </location>
</feature>
<keyword evidence="3" id="KW-1185">Reference proteome</keyword>
<feature type="region of interest" description="Disordered" evidence="1">
    <location>
        <begin position="65"/>
        <end position="115"/>
    </location>
</feature>
<sequence>MASIKSSPSTFKSLALLQNRTLASHISRFDLNNNRNSFFLATRMSSSTTDYVSKYKDKLLKKAQDKLEASKNKKVENKNIETKDYFSDEDAPATSDIPHSNSEFSSRNNLPKNVK</sequence>
<feature type="compositionally biased region" description="Basic and acidic residues" evidence="1">
    <location>
        <begin position="65"/>
        <end position="86"/>
    </location>
</feature>
<name>A0A2T9ZDV3_9FUNG</name>
<protein>
    <submittedName>
        <fullName evidence="2">Uncharacterized protein</fullName>
    </submittedName>
</protein>
<dbReference type="Proteomes" id="UP000245609">
    <property type="component" value="Unassembled WGS sequence"/>
</dbReference>
<reference evidence="2 3" key="1">
    <citation type="journal article" date="2018" name="MBio">
        <title>Comparative Genomics Reveals the Core Gene Toolbox for the Fungus-Insect Symbiosis.</title>
        <authorList>
            <person name="Wang Y."/>
            <person name="Stata M."/>
            <person name="Wang W."/>
            <person name="Stajich J.E."/>
            <person name="White M.M."/>
            <person name="Moncalvo J.M."/>
        </authorList>
    </citation>
    <scope>NUCLEOTIDE SEQUENCE [LARGE SCALE GENOMIC DNA]</scope>
    <source>
        <strain evidence="2 3">SC-DP-2</strain>
    </source>
</reference>
<evidence type="ECO:0000313" key="3">
    <source>
        <dbReference type="Proteomes" id="UP000245609"/>
    </source>
</evidence>
<organism evidence="2 3">
    <name type="scientific">Smittium megazygosporum</name>
    <dbReference type="NCBI Taxonomy" id="133381"/>
    <lineage>
        <taxon>Eukaryota</taxon>
        <taxon>Fungi</taxon>
        <taxon>Fungi incertae sedis</taxon>
        <taxon>Zoopagomycota</taxon>
        <taxon>Kickxellomycotina</taxon>
        <taxon>Harpellomycetes</taxon>
        <taxon>Harpellales</taxon>
        <taxon>Legeriomycetaceae</taxon>
        <taxon>Smittium</taxon>
    </lineage>
</organism>
<proteinExistence type="predicted"/>